<dbReference type="AlphaFoldDB" id="T0RNJ4"/>
<dbReference type="OrthoDB" id="72216at2759"/>
<reference evidence="1 2" key="1">
    <citation type="submission" date="2012-04" db="EMBL/GenBank/DDBJ databases">
        <title>The Genome Sequence of Saprolegnia declina VS20.</title>
        <authorList>
            <consortium name="The Broad Institute Genome Sequencing Platform"/>
            <person name="Russ C."/>
            <person name="Nusbaum C."/>
            <person name="Tyler B."/>
            <person name="van West P."/>
            <person name="Dieguez-Uribeondo J."/>
            <person name="de Bruijn I."/>
            <person name="Tripathy S."/>
            <person name="Jiang R."/>
            <person name="Young S.K."/>
            <person name="Zeng Q."/>
            <person name="Gargeya S."/>
            <person name="Fitzgerald M."/>
            <person name="Haas B."/>
            <person name="Abouelleil A."/>
            <person name="Alvarado L."/>
            <person name="Arachchi H.M."/>
            <person name="Berlin A."/>
            <person name="Chapman S.B."/>
            <person name="Goldberg J."/>
            <person name="Griggs A."/>
            <person name="Gujja S."/>
            <person name="Hansen M."/>
            <person name="Howarth C."/>
            <person name="Imamovic A."/>
            <person name="Larimer J."/>
            <person name="McCowen C."/>
            <person name="Montmayeur A."/>
            <person name="Murphy C."/>
            <person name="Neiman D."/>
            <person name="Pearson M."/>
            <person name="Priest M."/>
            <person name="Roberts A."/>
            <person name="Saif S."/>
            <person name="Shea T."/>
            <person name="Sisk P."/>
            <person name="Sykes S."/>
            <person name="Wortman J."/>
            <person name="Nusbaum C."/>
            <person name="Birren B."/>
        </authorList>
    </citation>
    <scope>NUCLEOTIDE SEQUENCE [LARGE SCALE GENOMIC DNA]</scope>
    <source>
        <strain evidence="1 2">VS20</strain>
    </source>
</reference>
<keyword evidence="2" id="KW-1185">Reference proteome</keyword>
<dbReference type="GeneID" id="19951466"/>
<sequence length="358" mass="41370">METGTWMLDESALLDLMIFPDALDESACVSSGARSSEEFKQRERARKVQYRKRLKDEATNLAQLAHRLGCDRDRLLLRQQERRRKKELPTERDAIARWSATAKELREHNTAAMHLNQSLRESLRHQINLVMSYQRTLFHMNLALAKDDWRSSIYRMLHAHLHEGVHGDVRSMWERATESENRCHVTLNASQTDIAHVDVIRCSRRQGVSPSDTADAIWRRLTGESTQNVPNTRIAQRLETLDHATCCTRVYFCDDTAPFALNVVQHRYDFFDKHVIVYRTLETPFSDVFQHDVLQWHVMCWVEVTPDGDDTRICEYIRYKQVGAGGILPLLLGCQADAAQLKAWMEHVVSSLYSCCAA</sequence>
<dbReference type="EMBL" id="JH767168">
    <property type="protein sequence ID" value="EQC31567.1"/>
    <property type="molecule type" value="Genomic_DNA"/>
</dbReference>
<evidence type="ECO:0008006" key="3">
    <source>
        <dbReference type="Google" id="ProtNLM"/>
    </source>
</evidence>
<dbReference type="RefSeq" id="XP_008614966.1">
    <property type="nucleotide sequence ID" value="XM_008616744.1"/>
</dbReference>
<dbReference type="OMA" id="ICEYIRY"/>
<dbReference type="VEuPathDB" id="FungiDB:SDRG_10739"/>
<evidence type="ECO:0000313" key="2">
    <source>
        <dbReference type="Proteomes" id="UP000030762"/>
    </source>
</evidence>
<dbReference type="Proteomes" id="UP000030762">
    <property type="component" value="Unassembled WGS sequence"/>
</dbReference>
<name>T0RNJ4_SAPDV</name>
<dbReference type="InParanoid" id="T0RNJ4"/>
<accession>T0RNJ4</accession>
<gene>
    <name evidence="1" type="ORF">SDRG_10739</name>
</gene>
<organism evidence="1 2">
    <name type="scientific">Saprolegnia diclina (strain VS20)</name>
    <dbReference type="NCBI Taxonomy" id="1156394"/>
    <lineage>
        <taxon>Eukaryota</taxon>
        <taxon>Sar</taxon>
        <taxon>Stramenopiles</taxon>
        <taxon>Oomycota</taxon>
        <taxon>Saprolegniomycetes</taxon>
        <taxon>Saprolegniales</taxon>
        <taxon>Saprolegniaceae</taxon>
        <taxon>Saprolegnia</taxon>
    </lineage>
</organism>
<proteinExistence type="predicted"/>
<protein>
    <recommendedName>
        <fullName evidence="3">START domain-containing protein</fullName>
    </recommendedName>
</protein>
<evidence type="ECO:0000313" key="1">
    <source>
        <dbReference type="EMBL" id="EQC31567.1"/>
    </source>
</evidence>